<reference evidence="4" key="1">
    <citation type="journal article" date="2020" name="mSystems">
        <title>Genome- and Community-Level Interaction Insights into Carbon Utilization and Element Cycling Functions of Hydrothermarchaeota in Hydrothermal Sediment.</title>
        <authorList>
            <person name="Zhou Z."/>
            <person name="Liu Y."/>
            <person name="Xu W."/>
            <person name="Pan J."/>
            <person name="Luo Z.H."/>
            <person name="Li M."/>
        </authorList>
    </citation>
    <scope>NUCLEOTIDE SEQUENCE [LARGE SCALE GENOMIC DNA]</scope>
    <source>
        <strain evidence="4">SpSt-769</strain>
    </source>
</reference>
<dbReference type="EMBL" id="DTGT01000023">
    <property type="protein sequence ID" value="HGH59811.1"/>
    <property type="molecule type" value="Genomic_DNA"/>
</dbReference>
<dbReference type="InterPro" id="IPR011611">
    <property type="entry name" value="PfkB_dom"/>
</dbReference>
<proteinExistence type="predicted"/>
<keyword evidence="2 4" id="KW-0418">Kinase</keyword>
<evidence type="ECO:0000313" key="4">
    <source>
        <dbReference type="EMBL" id="HGH59811.1"/>
    </source>
</evidence>
<name>A0A7C4ES19_9BACT</name>
<gene>
    <name evidence="4" type="ORF">ENV54_00780</name>
</gene>
<keyword evidence="1" id="KW-0808">Transferase</keyword>
<dbReference type="PANTHER" id="PTHR10584">
    <property type="entry name" value="SUGAR KINASE"/>
    <property type="match status" value="1"/>
</dbReference>
<dbReference type="PANTHER" id="PTHR10584:SF166">
    <property type="entry name" value="RIBOKINASE"/>
    <property type="match status" value="1"/>
</dbReference>
<feature type="domain" description="Carbohydrate kinase PfkB" evidence="3">
    <location>
        <begin position="36"/>
        <end position="311"/>
    </location>
</feature>
<protein>
    <submittedName>
        <fullName evidence="4">Carbohydrate kinase family protein</fullName>
    </submittedName>
</protein>
<dbReference type="InterPro" id="IPR029056">
    <property type="entry name" value="Ribokinase-like"/>
</dbReference>
<accession>A0A7C4ES19</accession>
<dbReference type="GO" id="GO:0016301">
    <property type="term" value="F:kinase activity"/>
    <property type="evidence" value="ECO:0007669"/>
    <property type="project" value="UniProtKB-KW"/>
</dbReference>
<evidence type="ECO:0000259" key="3">
    <source>
        <dbReference type="Pfam" id="PF00294"/>
    </source>
</evidence>
<dbReference type="Gene3D" id="3.40.1190.20">
    <property type="match status" value="1"/>
</dbReference>
<dbReference type="SUPFAM" id="SSF53613">
    <property type="entry name" value="Ribokinase-like"/>
    <property type="match status" value="1"/>
</dbReference>
<evidence type="ECO:0000256" key="2">
    <source>
        <dbReference type="ARBA" id="ARBA00022777"/>
    </source>
</evidence>
<comment type="caution">
    <text evidence="4">The sequence shown here is derived from an EMBL/GenBank/DDBJ whole genome shotgun (WGS) entry which is preliminary data.</text>
</comment>
<evidence type="ECO:0000256" key="1">
    <source>
        <dbReference type="ARBA" id="ARBA00022679"/>
    </source>
</evidence>
<organism evidence="4">
    <name type="scientific">Desulfomonile tiedjei</name>
    <dbReference type="NCBI Taxonomy" id="2358"/>
    <lineage>
        <taxon>Bacteria</taxon>
        <taxon>Pseudomonadati</taxon>
        <taxon>Thermodesulfobacteriota</taxon>
        <taxon>Desulfomonilia</taxon>
        <taxon>Desulfomonilales</taxon>
        <taxon>Desulfomonilaceae</taxon>
        <taxon>Desulfomonile</taxon>
    </lineage>
</organism>
<dbReference type="AlphaFoldDB" id="A0A7C4ES19"/>
<sequence>MEAIGFGSLNLDEFWEAPQELLDAQGLKIGHEYVRDVEWFNNFYPVLKARGFLKGVDPGGSAANMIAALKRMGFSTGFIGAAGREDAKQLRLDELGSPTHLRILLTDLPSGRCLALLSREDPQRDRALVILPNANNLAGSEGIDAEFVSQFQWLHMTSFVSELPLMNQISLLRHLEGRVQVSFDPGPLYCRLGVEVLKPILQSTKILFVTEDELALLSGMNDAGRSVRQLVNLGIRIVVVKKGSAGIHVFSEERSILKAPPTPVRIVDRTGAGDVAAAGFVAGVLAGADLETCVDLALAAASQSVQGYGRSAYPDKTLLRQILEKGRDSSQNCSAS</sequence>
<dbReference type="Pfam" id="PF00294">
    <property type="entry name" value="PfkB"/>
    <property type="match status" value="1"/>
</dbReference>